<keyword evidence="9" id="KW-0472">Membrane</keyword>
<evidence type="ECO:0000313" key="15">
    <source>
        <dbReference type="Proteomes" id="UP000009022"/>
    </source>
</evidence>
<dbReference type="PRINTS" id="PR00767">
    <property type="entry name" value="DBMONOXGNASE"/>
</dbReference>
<comment type="similarity">
    <text evidence="3">Belongs to the copper type II ascorbate-dependent monooxygenase family.</text>
</comment>
<reference evidence="14 15" key="1">
    <citation type="journal article" date="2008" name="Nature">
        <title>The Trichoplax genome and the nature of placozoans.</title>
        <authorList>
            <person name="Srivastava M."/>
            <person name="Begovic E."/>
            <person name="Chapman J."/>
            <person name="Putnam N.H."/>
            <person name="Hellsten U."/>
            <person name="Kawashima T."/>
            <person name="Kuo A."/>
            <person name="Mitros T."/>
            <person name="Salamov A."/>
            <person name="Carpenter M.L."/>
            <person name="Signorovitch A.Y."/>
            <person name="Moreno M.A."/>
            <person name="Kamm K."/>
            <person name="Grimwood J."/>
            <person name="Schmutz J."/>
            <person name="Shapiro H."/>
            <person name="Grigoriev I.V."/>
            <person name="Buss L.W."/>
            <person name="Schierwater B."/>
            <person name="Dellaporta S.L."/>
            <person name="Rokhsar D.S."/>
        </authorList>
    </citation>
    <scope>NUCLEOTIDE SEQUENCE [LARGE SCALE GENOMIC DNA]</scope>
    <source>
        <strain evidence="14 15">Grell-BS-1999</strain>
    </source>
</reference>
<dbReference type="Gene3D" id="2.60.120.310">
    <property type="entry name" value="Copper type II, ascorbate-dependent monooxygenase, N-terminal domain"/>
    <property type="match status" value="1"/>
</dbReference>
<feature type="chain" id="PRO_5002798324" description="DOMON domain-containing protein" evidence="12">
    <location>
        <begin position="24"/>
        <end position="693"/>
    </location>
</feature>
<dbReference type="GO" id="GO:0004500">
    <property type="term" value="F:dopamine beta-monooxygenase activity"/>
    <property type="evidence" value="ECO:0000318"/>
    <property type="project" value="GO_Central"/>
</dbReference>
<dbReference type="InterPro" id="IPR028460">
    <property type="entry name" value="Tbh/DBH"/>
</dbReference>
<dbReference type="PANTHER" id="PTHR10157:SF23">
    <property type="entry name" value="MOXD1 HOMOLOG 1"/>
    <property type="match status" value="1"/>
</dbReference>
<dbReference type="InterPro" id="IPR005018">
    <property type="entry name" value="DOMON_domain"/>
</dbReference>
<organism evidence="14 15">
    <name type="scientific">Trichoplax adhaerens</name>
    <name type="common">Trichoplax reptans</name>
    <dbReference type="NCBI Taxonomy" id="10228"/>
    <lineage>
        <taxon>Eukaryota</taxon>
        <taxon>Metazoa</taxon>
        <taxon>Placozoa</taxon>
        <taxon>Uniplacotomia</taxon>
        <taxon>Trichoplacea</taxon>
        <taxon>Trichoplacidae</taxon>
        <taxon>Trichoplax</taxon>
    </lineage>
</organism>
<keyword evidence="11" id="KW-0325">Glycoprotein</keyword>
<dbReference type="FunFam" id="2.60.120.310:FF:000004">
    <property type="entry name" value="DBH-like monooxygenase protein 1"/>
    <property type="match status" value="1"/>
</dbReference>
<dbReference type="FunFam" id="2.60.40.1210:FF:000001">
    <property type="entry name" value="Monooxygenase, DBH-like 1, like"/>
    <property type="match status" value="1"/>
</dbReference>
<dbReference type="InterPro" id="IPR036939">
    <property type="entry name" value="Cu2_ascorb_mOase_N_sf"/>
</dbReference>
<dbReference type="SUPFAM" id="SSF49742">
    <property type="entry name" value="PHM/PNGase F"/>
    <property type="match status" value="2"/>
</dbReference>
<keyword evidence="10" id="KW-1015">Disulfide bond</keyword>
<dbReference type="Pfam" id="PF01082">
    <property type="entry name" value="Cu2_monooxygen"/>
    <property type="match status" value="1"/>
</dbReference>
<evidence type="ECO:0000256" key="3">
    <source>
        <dbReference type="ARBA" id="ARBA00010676"/>
    </source>
</evidence>
<dbReference type="Pfam" id="PF03351">
    <property type="entry name" value="DOMON"/>
    <property type="match status" value="2"/>
</dbReference>
<dbReference type="GO" id="GO:0005615">
    <property type="term" value="C:extracellular space"/>
    <property type="evidence" value="ECO:0000318"/>
    <property type="project" value="GO_Central"/>
</dbReference>
<dbReference type="OrthoDB" id="129121at2759"/>
<evidence type="ECO:0000256" key="9">
    <source>
        <dbReference type="ARBA" id="ARBA00023136"/>
    </source>
</evidence>
<comment type="subcellular location">
    <subcellularLocation>
        <location evidence="2">Membrane</location>
    </subcellularLocation>
</comment>
<dbReference type="Gene3D" id="2.60.120.230">
    <property type="match status" value="1"/>
</dbReference>
<feature type="domain" description="DOMON" evidence="13">
    <location>
        <begin position="39"/>
        <end position="156"/>
    </location>
</feature>
<evidence type="ECO:0000256" key="5">
    <source>
        <dbReference type="ARBA" id="ARBA00022729"/>
    </source>
</evidence>
<dbReference type="EMBL" id="DS985244">
    <property type="protein sequence ID" value="EDV25399.1"/>
    <property type="molecule type" value="Genomic_DNA"/>
</dbReference>
<protein>
    <recommendedName>
        <fullName evidence="13">DOMON domain-containing protein</fullName>
    </recommendedName>
</protein>
<dbReference type="Pfam" id="PF03712">
    <property type="entry name" value="Cu2_monoox_C"/>
    <property type="match status" value="1"/>
</dbReference>
<dbReference type="CDD" id="cd09631">
    <property type="entry name" value="DOMON_DOH"/>
    <property type="match status" value="2"/>
</dbReference>
<feature type="domain" description="DOMON" evidence="13">
    <location>
        <begin position="591"/>
        <end position="693"/>
    </location>
</feature>
<dbReference type="HOGENOM" id="CLU_017939_1_0_1"/>
<dbReference type="InterPro" id="IPR000945">
    <property type="entry name" value="DBH-like"/>
</dbReference>
<dbReference type="Proteomes" id="UP000009022">
    <property type="component" value="Unassembled WGS sequence"/>
</dbReference>
<dbReference type="GO" id="GO:0030667">
    <property type="term" value="C:secretory granule membrane"/>
    <property type="evidence" value="ECO:0000318"/>
    <property type="project" value="GO_Central"/>
</dbReference>
<dbReference type="SUPFAM" id="SSF49344">
    <property type="entry name" value="CBD9-like"/>
    <property type="match status" value="2"/>
</dbReference>
<dbReference type="InterPro" id="IPR024548">
    <property type="entry name" value="Cu2_monoox_C"/>
</dbReference>
<evidence type="ECO:0000256" key="12">
    <source>
        <dbReference type="SAM" id="SignalP"/>
    </source>
</evidence>
<dbReference type="KEGG" id="tad:TRIADDRAFT_55458"/>
<name>B3RUY5_TRIAD</name>
<dbReference type="OMA" id="MHCNTVV"/>
<accession>B3RUY5</accession>
<keyword evidence="5 12" id="KW-0732">Signal</keyword>
<gene>
    <name evidence="14" type="ORF">TRIADDRAFT_55458</name>
</gene>
<dbReference type="InterPro" id="IPR000323">
    <property type="entry name" value="Cu2_ascorb_mOase_N"/>
</dbReference>
<keyword evidence="7" id="KW-0186">Copper</keyword>
<evidence type="ECO:0000256" key="1">
    <source>
        <dbReference type="ARBA" id="ARBA00001973"/>
    </source>
</evidence>
<dbReference type="FunFam" id="2.60.120.230:FF:000001">
    <property type="entry name" value="Monooxygenase, DBH-like 1"/>
    <property type="match status" value="1"/>
</dbReference>
<sequence>MARLLLAPTYAVVLLALIITVKSETTGQHEFHASLDEDLKYLLDWTFDNNKKTMTFTVRVKTTGWIGFGISPYTGKMPGSDIVIMWVDNNGKVYLQDRFAESRSLPVLDSSQDYYIVSGYERNGTTTIKFWRKFNTGDPKDLLLDTGTTRLIWAYNAQDPPATTNIQIHDKMGARSLNLFERMPENDKPSMPSDVQTHECRVLNATIPARKTAYWCVGSKLPDLTSKHHIIKIEPIITKGNQGRVHHMIMYECPASPDWHDYSADCDTENMPIALRYCRSGALVAGWAVGGEGITFPKDTGFSLGGKDDPKFTVIEMHYDNPEEKAGIVDNSGFRIYYTKQIRKYDIGVLTLGHLITATMAIPEKQSSWNITGYCPQFCTDRALYNPGINIFGVFFHTHLAGIALSTRHFRNGKELPAIAVNKHYDFNYQEIVYLKNNVIVSPGDSLALTCTYQTKSRPNVTVGGQATTDEMCLNYLFYYPRAPLAACFSYTGYDTLTPYFGKLMKQGVMPPPSGIICQFQILNQLPTTLTTLLAPLLPLLCFEIPLRPYFKTLQESSITMSKLESSTCAVLLLVSVTTAANFHVSIDEDLNYLLDWSYNEQDSTMEFTVRIKTTGWVGFGISPYTGQMPESDVVIRWVDSNGKAYLQDRFATGWILPTLDSSQDYTLLSDFKVNGTTTLKFRRKCNTGNPKI</sequence>
<keyword evidence="15" id="KW-1185">Reference proteome</keyword>
<evidence type="ECO:0000256" key="7">
    <source>
        <dbReference type="ARBA" id="ARBA00023008"/>
    </source>
</evidence>
<evidence type="ECO:0000256" key="11">
    <source>
        <dbReference type="ARBA" id="ARBA00023180"/>
    </source>
</evidence>
<evidence type="ECO:0000256" key="8">
    <source>
        <dbReference type="ARBA" id="ARBA00023033"/>
    </source>
</evidence>
<keyword evidence="8" id="KW-0503">Monooxygenase</keyword>
<dbReference type="GO" id="GO:0005507">
    <property type="term" value="F:copper ion binding"/>
    <property type="evidence" value="ECO:0007669"/>
    <property type="project" value="InterPro"/>
</dbReference>
<evidence type="ECO:0000256" key="2">
    <source>
        <dbReference type="ARBA" id="ARBA00004370"/>
    </source>
</evidence>
<evidence type="ECO:0000313" key="14">
    <source>
        <dbReference type="EMBL" id="EDV25399.1"/>
    </source>
</evidence>
<dbReference type="InParanoid" id="B3RUY5"/>
<dbReference type="GO" id="GO:0006589">
    <property type="term" value="P:octopamine biosynthetic process"/>
    <property type="evidence" value="ECO:0000318"/>
    <property type="project" value="GO_Central"/>
</dbReference>
<dbReference type="GeneID" id="6752645"/>
<dbReference type="PANTHER" id="PTHR10157">
    <property type="entry name" value="DOPAMINE BETA HYDROXYLASE RELATED"/>
    <property type="match status" value="1"/>
</dbReference>
<keyword evidence="6" id="KW-0560">Oxidoreductase</keyword>
<feature type="signal peptide" evidence="12">
    <location>
        <begin position="1"/>
        <end position="23"/>
    </location>
</feature>
<dbReference type="PhylomeDB" id="B3RUY5"/>
<dbReference type="AlphaFoldDB" id="B3RUY5"/>
<dbReference type="GO" id="GO:0042421">
    <property type="term" value="P:norepinephrine biosynthetic process"/>
    <property type="evidence" value="ECO:0000318"/>
    <property type="project" value="GO_Central"/>
</dbReference>
<dbReference type="SMART" id="SM00664">
    <property type="entry name" value="DoH"/>
    <property type="match status" value="2"/>
</dbReference>
<dbReference type="InterPro" id="IPR008977">
    <property type="entry name" value="PHM/PNGase_F_dom_sf"/>
</dbReference>
<dbReference type="InterPro" id="IPR014784">
    <property type="entry name" value="Cu2_ascorb_mOase-like_C"/>
</dbReference>
<comment type="cofactor">
    <cofactor evidence="1">
        <name>Cu(2+)</name>
        <dbReference type="ChEBI" id="CHEBI:29036"/>
    </cofactor>
</comment>
<evidence type="ECO:0000259" key="13">
    <source>
        <dbReference type="PROSITE" id="PS50836"/>
    </source>
</evidence>
<dbReference type="Gene3D" id="2.60.40.1210">
    <property type="entry name" value="Cellobiose dehydrogenase, cytochrome domain"/>
    <property type="match status" value="2"/>
</dbReference>
<dbReference type="CTD" id="6752645"/>
<dbReference type="PROSITE" id="PS50836">
    <property type="entry name" value="DOMON"/>
    <property type="match status" value="2"/>
</dbReference>
<evidence type="ECO:0000256" key="6">
    <source>
        <dbReference type="ARBA" id="ARBA00023002"/>
    </source>
</evidence>
<evidence type="ECO:0000256" key="10">
    <source>
        <dbReference type="ARBA" id="ARBA00023157"/>
    </source>
</evidence>
<dbReference type="eggNOG" id="KOG3568">
    <property type="taxonomic scope" value="Eukaryota"/>
</dbReference>
<dbReference type="RefSeq" id="XP_002111432.1">
    <property type="nucleotide sequence ID" value="XM_002111396.1"/>
</dbReference>
<dbReference type="InterPro" id="IPR045266">
    <property type="entry name" value="DOH_DOMON"/>
</dbReference>
<evidence type="ECO:0000256" key="4">
    <source>
        <dbReference type="ARBA" id="ARBA00022723"/>
    </source>
</evidence>
<dbReference type="FunCoup" id="B3RUY5">
    <property type="interactions" value="41"/>
</dbReference>
<keyword evidence="4" id="KW-0479">Metal-binding</keyword>
<proteinExistence type="inferred from homology"/>
<dbReference type="GO" id="GO:0042420">
    <property type="term" value="P:dopamine catabolic process"/>
    <property type="evidence" value="ECO:0000318"/>
    <property type="project" value="GO_Central"/>
</dbReference>